<comment type="similarity">
    <text evidence="1 7">Belongs to the cytochrome P450 family.</text>
</comment>
<dbReference type="InterPro" id="IPR036396">
    <property type="entry name" value="Cyt_P450_sf"/>
</dbReference>
<keyword evidence="9" id="KW-1185">Reference proteome</keyword>
<dbReference type="PRINTS" id="PR00385">
    <property type="entry name" value="P450"/>
</dbReference>
<evidence type="ECO:0000256" key="7">
    <source>
        <dbReference type="RuleBase" id="RU000461"/>
    </source>
</evidence>
<dbReference type="SUPFAM" id="SSF48264">
    <property type="entry name" value="Cytochrome P450"/>
    <property type="match status" value="1"/>
</dbReference>
<evidence type="ECO:0000256" key="5">
    <source>
        <dbReference type="ARBA" id="ARBA00023004"/>
    </source>
</evidence>
<dbReference type="Pfam" id="PF00067">
    <property type="entry name" value="p450"/>
    <property type="match status" value="1"/>
</dbReference>
<keyword evidence="3 7" id="KW-0479">Metal-binding</keyword>
<keyword evidence="5 7" id="KW-0408">Iron</keyword>
<dbReference type="Proteomes" id="UP001500459">
    <property type="component" value="Unassembled WGS sequence"/>
</dbReference>
<dbReference type="Gene3D" id="1.10.630.10">
    <property type="entry name" value="Cytochrome P450"/>
    <property type="match status" value="1"/>
</dbReference>
<dbReference type="InterPro" id="IPR001128">
    <property type="entry name" value="Cyt_P450"/>
</dbReference>
<dbReference type="PANTHER" id="PTHR24291:SF50">
    <property type="entry name" value="BIFUNCTIONAL ALBAFLAVENONE MONOOXYGENASE_TERPENE SYNTHASE"/>
    <property type="match status" value="1"/>
</dbReference>
<dbReference type="PROSITE" id="PS00086">
    <property type="entry name" value="CYTOCHROME_P450"/>
    <property type="match status" value="1"/>
</dbReference>
<protein>
    <submittedName>
        <fullName evidence="8">Cytochrome P450</fullName>
    </submittedName>
</protein>
<comment type="caution">
    <text evidence="8">The sequence shown here is derived from an EMBL/GenBank/DDBJ whole genome shotgun (WGS) entry which is preliminary data.</text>
</comment>
<sequence length="443" mass="51235">MKAHKIPKVSFFTMLRSAKDILKDPLPFHHTNFEKHGSIFEVSLGFGKSAIFTRDAGFAKHMLQTQHKRYHKSPLQSEELARYVGNGLLTSNGEYWLKQRRLIQPAFYKKQLDVIAKTITKAIHDELLAIKINETQDIHPLMSDLAFKVVAKSLFSYTDTGDTIARLQYITETAQKSLIKEIRQPYKRWWFYLNGQVKASQLLSSESREILQKIIDDRRNTDKKYDDLLDMLLESTYEDGSHMSDEQLIDEILILFVAGHETTSNALSFTLQLLAMNPEVQQKVYQEVSMWKSDKVSIMEQFAISPYTIQCIEEAMRLYPPAYFSDRIAIENDSYKDMSVAKGTSILISFFEIHRSSEFWKDPENFDPDRMHSSHKKEYSDWYFPFGAGPRMCVGSNFAMYEMILTIGALVQNYTITTDVKTIEIQPMITLKPGNALLKFTSR</sequence>
<gene>
    <name evidence="8" type="ORF">GCM10022393_20730</name>
</gene>
<dbReference type="RefSeq" id="WP_344927138.1">
    <property type="nucleotide sequence ID" value="NZ_BAABCW010000007.1"/>
</dbReference>
<keyword evidence="4 7" id="KW-0560">Oxidoreductase</keyword>
<organism evidence="8 9">
    <name type="scientific">Aquimarina addita</name>
    <dbReference type="NCBI Taxonomy" id="870485"/>
    <lineage>
        <taxon>Bacteria</taxon>
        <taxon>Pseudomonadati</taxon>
        <taxon>Bacteroidota</taxon>
        <taxon>Flavobacteriia</taxon>
        <taxon>Flavobacteriales</taxon>
        <taxon>Flavobacteriaceae</taxon>
        <taxon>Aquimarina</taxon>
    </lineage>
</organism>
<dbReference type="EMBL" id="BAABCW010000007">
    <property type="protein sequence ID" value="GAA3508831.1"/>
    <property type="molecule type" value="Genomic_DNA"/>
</dbReference>
<keyword evidence="6 7" id="KW-0503">Monooxygenase</keyword>
<dbReference type="PRINTS" id="PR00463">
    <property type="entry name" value="EP450I"/>
</dbReference>
<dbReference type="InterPro" id="IPR017972">
    <property type="entry name" value="Cyt_P450_CS"/>
</dbReference>
<evidence type="ECO:0000313" key="8">
    <source>
        <dbReference type="EMBL" id="GAA3508831.1"/>
    </source>
</evidence>
<dbReference type="InterPro" id="IPR002401">
    <property type="entry name" value="Cyt_P450_E_grp-I"/>
</dbReference>
<dbReference type="PANTHER" id="PTHR24291">
    <property type="entry name" value="CYTOCHROME P450 FAMILY 4"/>
    <property type="match status" value="1"/>
</dbReference>
<evidence type="ECO:0000256" key="4">
    <source>
        <dbReference type="ARBA" id="ARBA00023002"/>
    </source>
</evidence>
<evidence type="ECO:0000256" key="3">
    <source>
        <dbReference type="ARBA" id="ARBA00022723"/>
    </source>
</evidence>
<accession>A0ABP6UI90</accession>
<reference evidence="9" key="1">
    <citation type="journal article" date="2019" name="Int. J. Syst. Evol. Microbiol.">
        <title>The Global Catalogue of Microorganisms (GCM) 10K type strain sequencing project: providing services to taxonomists for standard genome sequencing and annotation.</title>
        <authorList>
            <consortium name="The Broad Institute Genomics Platform"/>
            <consortium name="The Broad Institute Genome Sequencing Center for Infectious Disease"/>
            <person name="Wu L."/>
            <person name="Ma J."/>
        </authorList>
    </citation>
    <scope>NUCLEOTIDE SEQUENCE [LARGE SCALE GENOMIC DNA]</scope>
    <source>
        <strain evidence="9">JCM 17106</strain>
    </source>
</reference>
<keyword evidence="2 7" id="KW-0349">Heme</keyword>
<evidence type="ECO:0000256" key="2">
    <source>
        <dbReference type="ARBA" id="ARBA00022617"/>
    </source>
</evidence>
<evidence type="ECO:0000256" key="1">
    <source>
        <dbReference type="ARBA" id="ARBA00010617"/>
    </source>
</evidence>
<dbReference type="InterPro" id="IPR050196">
    <property type="entry name" value="Cytochrome_P450_Monoox"/>
</dbReference>
<evidence type="ECO:0000256" key="6">
    <source>
        <dbReference type="ARBA" id="ARBA00023033"/>
    </source>
</evidence>
<name>A0ABP6UI90_9FLAO</name>
<evidence type="ECO:0000313" key="9">
    <source>
        <dbReference type="Proteomes" id="UP001500459"/>
    </source>
</evidence>
<proteinExistence type="inferred from homology"/>